<evidence type="ECO:0000313" key="3">
    <source>
        <dbReference type="EMBL" id="KAK7819884.1"/>
    </source>
</evidence>
<dbReference type="SUPFAM" id="SSF55895">
    <property type="entry name" value="Ribonuclease Rh-like"/>
    <property type="match status" value="1"/>
</dbReference>
<comment type="similarity">
    <text evidence="1 2">Belongs to the RNase T2 family.</text>
</comment>
<dbReference type="Pfam" id="PF00445">
    <property type="entry name" value="Ribonuclease_T2"/>
    <property type="match status" value="1"/>
</dbReference>
<evidence type="ECO:0000256" key="1">
    <source>
        <dbReference type="ARBA" id="ARBA00007469"/>
    </source>
</evidence>
<sequence length="87" mass="9518">LNEFSLTGVLGALFDAREGEQVHGIGIKNLRWLTEILAVEVTGRISFCLGCELSLWPGAYCDSKHSCCYPETGKPVTDFTIGGLWPE</sequence>
<protein>
    <submittedName>
        <fullName evidence="3">Ribonuclease 3</fullName>
    </submittedName>
</protein>
<dbReference type="GO" id="GO:0033897">
    <property type="term" value="F:ribonuclease T2 activity"/>
    <property type="evidence" value="ECO:0007669"/>
    <property type="project" value="InterPro"/>
</dbReference>
<reference evidence="3 4" key="1">
    <citation type="journal article" date="2018" name="Sci. Data">
        <title>The draft genome sequence of cork oak.</title>
        <authorList>
            <person name="Ramos A.M."/>
            <person name="Usie A."/>
            <person name="Barbosa P."/>
            <person name="Barros P.M."/>
            <person name="Capote T."/>
            <person name="Chaves I."/>
            <person name="Simoes F."/>
            <person name="Abreu I."/>
            <person name="Carrasquinho I."/>
            <person name="Faro C."/>
            <person name="Guimaraes J.B."/>
            <person name="Mendonca D."/>
            <person name="Nobrega F."/>
            <person name="Rodrigues L."/>
            <person name="Saibo N.J.M."/>
            <person name="Varela M.C."/>
            <person name="Egas C."/>
            <person name="Matos J."/>
            <person name="Miguel C.M."/>
            <person name="Oliveira M.M."/>
            <person name="Ricardo C.P."/>
            <person name="Goncalves S."/>
        </authorList>
    </citation>
    <scope>NUCLEOTIDE SEQUENCE [LARGE SCALE GENOMIC DNA]</scope>
    <source>
        <strain evidence="4">cv. HL8</strain>
    </source>
</reference>
<dbReference type="Proteomes" id="UP000237347">
    <property type="component" value="Unassembled WGS sequence"/>
</dbReference>
<dbReference type="InterPro" id="IPR036430">
    <property type="entry name" value="RNase_T2-like_sf"/>
</dbReference>
<dbReference type="EMBL" id="PKMF04000761">
    <property type="protein sequence ID" value="KAK7819884.1"/>
    <property type="molecule type" value="Genomic_DNA"/>
</dbReference>
<accession>A0AAW0J0Q3</accession>
<dbReference type="GO" id="GO:0003723">
    <property type="term" value="F:RNA binding"/>
    <property type="evidence" value="ECO:0007669"/>
    <property type="project" value="InterPro"/>
</dbReference>
<dbReference type="Gene3D" id="3.90.730.10">
    <property type="entry name" value="Ribonuclease T2-like"/>
    <property type="match status" value="1"/>
</dbReference>
<keyword evidence="4" id="KW-1185">Reference proteome</keyword>
<dbReference type="AlphaFoldDB" id="A0AAW0J0Q3"/>
<evidence type="ECO:0000313" key="4">
    <source>
        <dbReference type="Proteomes" id="UP000237347"/>
    </source>
</evidence>
<name>A0AAW0J0Q3_QUESU</name>
<evidence type="ECO:0000256" key="2">
    <source>
        <dbReference type="RuleBase" id="RU004328"/>
    </source>
</evidence>
<gene>
    <name evidence="3" type="primary">RNS3_0</name>
    <name evidence="3" type="ORF">CFP56_039484</name>
</gene>
<dbReference type="InterPro" id="IPR001568">
    <property type="entry name" value="RNase_T2-like"/>
</dbReference>
<proteinExistence type="inferred from homology"/>
<comment type="caution">
    <text evidence="3">The sequence shown here is derived from an EMBL/GenBank/DDBJ whole genome shotgun (WGS) entry which is preliminary data.</text>
</comment>
<feature type="non-terminal residue" evidence="3">
    <location>
        <position position="1"/>
    </location>
</feature>
<organism evidence="3 4">
    <name type="scientific">Quercus suber</name>
    <name type="common">Cork oak</name>
    <dbReference type="NCBI Taxonomy" id="58331"/>
    <lineage>
        <taxon>Eukaryota</taxon>
        <taxon>Viridiplantae</taxon>
        <taxon>Streptophyta</taxon>
        <taxon>Embryophyta</taxon>
        <taxon>Tracheophyta</taxon>
        <taxon>Spermatophyta</taxon>
        <taxon>Magnoliopsida</taxon>
        <taxon>eudicotyledons</taxon>
        <taxon>Gunneridae</taxon>
        <taxon>Pentapetalae</taxon>
        <taxon>rosids</taxon>
        <taxon>fabids</taxon>
        <taxon>Fagales</taxon>
        <taxon>Fagaceae</taxon>
        <taxon>Quercus</taxon>
    </lineage>
</organism>